<sequence length="685" mass="79343">MNYQDSLDELESRLLVGRTEEVLHFLKLLADERRSKKIMNLFGTAGVGKSYLLDELKRQAHLRQAATLSLDSEQFWHTPSDFCLHILQALYVYHKREEQHPSQLLEECVSKLNEKAADQRLVLFLDIYENLDGLDHWLREYFFKRLSANILIVIAGRHPLSEAWLLSPGWRHFISRVPLSHLPYDAVERYAHYCHIFEPPIIQEMWRRSKGHPLTLSLLSFTLQPKDQEGNGAFYEEMDTLPFVVSQWLREVPGDHLRPLVEAAAVLRHFNQDNLSFLLKREITASEFFQLIRFSFVRKVDSGWTIHSLMREAIAQDMRGRTPLHFADLQKRAVHYYYEKFTKSTHSVRTPEALELTFFLGDALIRAFLNWFDPLPKPFESIHTGHTEELLEYIRKERHCPSPKTIKLFDPHTNRHFDFHLTAEQTLYPLNWLDHDRLLSLGYDVLRVLRNENGAISALAAVVPINEKTLPYLMEHSGSRSYFTALSKQELERFRVPEHTRAGWFIHTIHQDDYEDVSQHTAIGHMLHGLMFTGEFLLCSPAPFPFFKAAHESLGFDIAEFATHTNYDGITPTLVFFRDTQGEHLPAYLQKLLKRSGLDADLRLEEEAVPIPAVPASKGMVTSLDMSILTAREREVAALVLEGLTNAEIAARLYLSEVTVKKHLKSIFEKMDVSNRTQLVKKMLV</sequence>
<dbReference type="PANTHER" id="PTHR44688:SF16">
    <property type="entry name" value="DNA-BINDING TRANSCRIPTIONAL ACTIVATOR DEVR_DOSR"/>
    <property type="match status" value="1"/>
</dbReference>
<dbReference type="Proteomes" id="UP000197781">
    <property type="component" value="Chromosome"/>
</dbReference>
<dbReference type="InterPro" id="IPR036388">
    <property type="entry name" value="WH-like_DNA-bd_sf"/>
</dbReference>
<dbReference type="KEGG" id="bfm:BP422_09425"/>
<evidence type="ECO:0000313" key="5">
    <source>
        <dbReference type="EMBL" id="ASJ53753.1"/>
    </source>
</evidence>
<dbReference type="Pfam" id="PF13401">
    <property type="entry name" value="AAA_22"/>
    <property type="match status" value="1"/>
</dbReference>
<dbReference type="EMBL" id="CP018145">
    <property type="protein sequence ID" value="ASJ53753.1"/>
    <property type="molecule type" value="Genomic_DNA"/>
</dbReference>
<dbReference type="SUPFAM" id="SSF52540">
    <property type="entry name" value="P-loop containing nucleoside triphosphate hydrolases"/>
    <property type="match status" value="1"/>
</dbReference>
<dbReference type="CDD" id="cd06170">
    <property type="entry name" value="LuxR_C_like"/>
    <property type="match status" value="1"/>
</dbReference>
<dbReference type="PROSITE" id="PS50043">
    <property type="entry name" value="HTH_LUXR_2"/>
    <property type="match status" value="1"/>
</dbReference>
<dbReference type="AlphaFoldDB" id="A0A220MFH7"/>
<protein>
    <recommendedName>
        <fullName evidence="4">HTH luxR-type domain-containing protein</fullName>
    </recommendedName>
</protein>
<dbReference type="SMART" id="SM00421">
    <property type="entry name" value="HTH_LUXR"/>
    <property type="match status" value="1"/>
</dbReference>
<dbReference type="RefSeq" id="WP_088907547.1">
    <property type="nucleotide sequence ID" value="NZ_CP018145.1"/>
</dbReference>
<evidence type="ECO:0000256" key="1">
    <source>
        <dbReference type="ARBA" id="ARBA00023015"/>
    </source>
</evidence>
<proteinExistence type="predicted"/>
<dbReference type="Gene3D" id="3.40.50.300">
    <property type="entry name" value="P-loop containing nucleotide triphosphate hydrolases"/>
    <property type="match status" value="1"/>
</dbReference>
<keyword evidence="2" id="KW-0238">DNA-binding</keyword>
<feature type="domain" description="HTH luxR-type" evidence="4">
    <location>
        <begin position="622"/>
        <end position="685"/>
    </location>
</feature>
<evidence type="ECO:0000256" key="2">
    <source>
        <dbReference type="ARBA" id="ARBA00023125"/>
    </source>
</evidence>
<dbReference type="GO" id="GO:0003677">
    <property type="term" value="F:DNA binding"/>
    <property type="evidence" value="ECO:0007669"/>
    <property type="project" value="UniProtKB-KW"/>
</dbReference>
<accession>A0A220MFH7</accession>
<dbReference type="InterPro" id="IPR016032">
    <property type="entry name" value="Sig_transdc_resp-reg_C-effctor"/>
</dbReference>
<dbReference type="GO" id="GO:0016887">
    <property type="term" value="F:ATP hydrolysis activity"/>
    <property type="evidence" value="ECO:0007669"/>
    <property type="project" value="InterPro"/>
</dbReference>
<name>A0A220MFH7_9BACL</name>
<dbReference type="PROSITE" id="PS00622">
    <property type="entry name" value="HTH_LUXR_1"/>
    <property type="match status" value="1"/>
</dbReference>
<dbReference type="InterPro" id="IPR027417">
    <property type="entry name" value="P-loop_NTPase"/>
</dbReference>
<reference evidence="5 6" key="1">
    <citation type="submission" date="2016-11" db="EMBL/GenBank/DDBJ databases">
        <authorList>
            <person name="Jaros S."/>
            <person name="Januszkiewicz K."/>
            <person name="Wedrychowicz H."/>
        </authorList>
    </citation>
    <scope>NUCLEOTIDE SEQUENCE [LARGE SCALE GENOMIC DNA]</scope>
    <source>
        <strain evidence="5 6">NF2</strain>
    </source>
</reference>
<dbReference type="InterPro" id="IPR000792">
    <property type="entry name" value="Tscrpt_reg_LuxR_C"/>
</dbReference>
<keyword evidence="1" id="KW-0805">Transcription regulation</keyword>
<dbReference type="InterPro" id="IPR049945">
    <property type="entry name" value="AAA_22"/>
</dbReference>
<organism evidence="5 6">
    <name type="scientific">Brevibacillus formosus</name>
    <dbReference type="NCBI Taxonomy" id="54913"/>
    <lineage>
        <taxon>Bacteria</taxon>
        <taxon>Bacillati</taxon>
        <taxon>Bacillota</taxon>
        <taxon>Bacilli</taxon>
        <taxon>Bacillales</taxon>
        <taxon>Paenibacillaceae</taxon>
        <taxon>Brevibacillus</taxon>
    </lineage>
</organism>
<evidence type="ECO:0000259" key="4">
    <source>
        <dbReference type="PROSITE" id="PS50043"/>
    </source>
</evidence>
<dbReference type="PANTHER" id="PTHR44688">
    <property type="entry name" value="DNA-BINDING TRANSCRIPTIONAL ACTIVATOR DEVR_DOSR"/>
    <property type="match status" value="1"/>
</dbReference>
<evidence type="ECO:0000313" key="6">
    <source>
        <dbReference type="Proteomes" id="UP000197781"/>
    </source>
</evidence>
<gene>
    <name evidence="5" type="ORF">BP422_09425</name>
</gene>
<dbReference type="SUPFAM" id="SSF46894">
    <property type="entry name" value="C-terminal effector domain of the bipartite response regulators"/>
    <property type="match status" value="1"/>
</dbReference>
<evidence type="ECO:0000256" key="3">
    <source>
        <dbReference type="ARBA" id="ARBA00023163"/>
    </source>
</evidence>
<keyword evidence="3" id="KW-0804">Transcription</keyword>
<dbReference type="PRINTS" id="PR00038">
    <property type="entry name" value="HTHLUXR"/>
</dbReference>
<dbReference type="Gene3D" id="1.10.10.10">
    <property type="entry name" value="Winged helix-like DNA-binding domain superfamily/Winged helix DNA-binding domain"/>
    <property type="match status" value="1"/>
</dbReference>
<dbReference type="Pfam" id="PF00196">
    <property type="entry name" value="GerE"/>
    <property type="match status" value="1"/>
</dbReference>
<dbReference type="GO" id="GO:0006355">
    <property type="term" value="P:regulation of DNA-templated transcription"/>
    <property type="evidence" value="ECO:0007669"/>
    <property type="project" value="InterPro"/>
</dbReference>